<feature type="domain" description="Solute-binding protein family 5" evidence="5">
    <location>
        <begin position="122"/>
        <end position="483"/>
    </location>
</feature>
<dbReference type="InterPro" id="IPR000914">
    <property type="entry name" value="SBP_5_dom"/>
</dbReference>
<accession>M0NCR3</accession>
<gene>
    <name evidence="6" type="ORF">C450_01202</name>
</gene>
<evidence type="ECO:0000256" key="3">
    <source>
        <dbReference type="ARBA" id="ARBA00022729"/>
    </source>
</evidence>
<comment type="caution">
    <text evidence="6">The sequence shown here is derived from an EMBL/GenBank/DDBJ whole genome shotgun (WGS) entry which is preliminary data.</text>
</comment>
<feature type="compositionally biased region" description="Low complexity" evidence="4">
    <location>
        <begin position="50"/>
        <end position="65"/>
    </location>
</feature>
<dbReference type="GO" id="GO:0042597">
    <property type="term" value="C:periplasmic space"/>
    <property type="evidence" value="ECO:0007669"/>
    <property type="project" value="UniProtKB-ARBA"/>
</dbReference>
<dbReference type="PANTHER" id="PTHR30290:SF9">
    <property type="entry name" value="OLIGOPEPTIDE-BINDING PROTEIN APPA"/>
    <property type="match status" value="1"/>
</dbReference>
<dbReference type="PANTHER" id="PTHR30290">
    <property type="entry name" value="PERIPLASMIC BINDING COMPONENT OF ABC TRANSPORTER"/>
    <property type="match status" value="1"/>
</dbReference>
<dbReference type="InterPro" id="IPR039424">
    <property type="entry name" value="SBP_5"/>
</dbReference>
<dbReference type="PATRIC" id="fig|1227456.3.peg.255"/>
<dbReference type="Gene3D" id="3.40.190.10">
    <property type="entry name" value="Periplasmic binding protein-like II"/>
    <property type="match status" value="1"/>
</dbReference>
<dbReference type="Gene3D" id="3.10.105.10">
    <property type="entry name" value="Dipeptide-binding Protein, Domain 3"/>
    <property type="match status" value="1"/>
</dbReference>
<evidence type="ECO:0000313" key="7">
    <source>
        <dbReference type="Proteomes" id="UP000011625"/>
    </source>
</evidence>
<evidence type="ECO:0000313" key="6">
    <source>
        <dbReference type="EMBL" id="EMA55631.1"/>
    </source>
</evidence>
<protein>
    <submittedName>
        <fullName evidence="6">ABC-type dipeptide transport system, periplasmic component</fullName>
    </submittedName>
</protein>
<dbReference type="Proteomes" id="UP000011625">
    <property type="component" value="Unassembled WGS sequence"/>
</dbReference>
<evidence type="ECO:0000256" key="1">
    <source>
        <dbReference type="ARBA" id="ARBA00005695"/>
    </source>
</evidence>
<dbReference type="PIRSF" id="PIRSF002741">
    <property type="entry name" value="MppA"/>
    <property type="match status" value="1"/>
</dbReference>
<dbReference type="GO" id="GO:1904680">
    <property type="term" value="F:peptide transmembrane transporter activity"/>
    <property type="evidence" value="ECO:0007669"/>
    <property type="project" value="TreeGrafter"/>
</dbReference>
<dbReference type="Pfam" id="PF00496">
    <property type="entry name" value="SBP_bac_5"/>
    <property type="match status" value="1"/>
</dbReference>
<dbReference type="AlphaFoldDB" id="M0NCR3"/>
<feature type="compositionally biased region" description="Gly residues" evidence="4">
    <location>
        <begin position="33"/>
        <end position="49"/>
    </location>
</feature>
<evidence type="ECO:0000259" key="5">
    <source>
        <dbReference type="Pfam" id="PF00496"/>
    </source>
</evidence>
<dbReference type="SUPFAM" id="SSF53850">
    <property type="entry name" value="Periplasmic binding protein-like II"/>
    <property type="match status" value="1"/>
</dbReference>
<dbReference type="Gene3D" id="3.90.76.10">
    <property type="entry name" value="Dipeptide-binding Protein, Domain 1"/>
    <property type="match status" value="1"/>
</dbReference>
<dbReference type="InterPro" id="IPR030678">
    <property type="entry name" value="Peptide/Ni-bd"/>
</dbReference>
<sequence length="588" mass="64169">MAREADSGRSSVDRRRYLKRIGATGVLVTVAGCAGGNGGGGNDSQGGAGSSKQGNESGDGANGSSDGTGGDSGGNDQTLIIGQNTGMGGDEPLDPHKATRIGTQEVLFAINEPLFRVNPELKPVPHLAKDYSVNDDATEHTMTIEDSITFHNGEKLTAEVARWNLERFLSESSQSYLVGDSVLAKTEVTGDQEVTVTYDEPFALLPQGLTDWHTALVSKKAAEDAGDRYGFDTVVGTGPYKFAEWSQGSYIQTERFDEYDWGPNWLENRGPGKVSQFRFESHPEPTTLLNELTDGGVHLSKSILLSDAKKVEENANTGLKRKKFVRQSYLCPNTQKPPMDDVNVRKAADHAINKEAVIKAALDGEGYKIWALMTPFSKNSLDKEQAKKTGQQFDQKKARQLLEEAGWTNSGEGQTRSKDGTKLSIDFLTFSIPREKSIGTTVQPMLGDVGFDVNLRVLEAGTLYNELEGGAHDLVVMAYGGQFSINTLSATLTSARSAKKGGTNYSLWENEEFDSLIDKAQRVTSDEERHQALVDAQLIVQDQAPVVPINGYNKILGHTNSVTGIETMVNDHQWWPVKEYLRHTELDL</sequence>
<dbReference type="STRING" id="1227456.C450_01202"/>
<dbReference type="EMBL" id="AOME01000012">
    <property type="protein sequence ID" value="EMA55631.1"/>
    <property type="molecule type" value="Genomic_DNA"/>
</dbReference>
<keyword evidence="7" id="KW-1185">Reference proteome</keyword>
<keyword evidence="2" id="KW-0813">Transport</keyword>
<reference evidence="6 7" key="1">
    <citation type="journal article" date="2014" name="PLoS Genet.">
        <title>Phylogenetically driven sequencing of extremely halophilic archaea reveals strategies for static and dynamic osmo-response.</title>
        <authorList>
            <person name="Becker E.A."/>
            <person name="Seitzer P.M."/>
            <person name="Tritt A."/>
            <person name="Larsen D."/>
            <person name="Krusor M."/>
            <person name="Yao A.I."/>
            <person name="Wu D."/>
            <person name="Madern D."/>
            <person name="Eisen J.A."/>
            <person name="Darling A.E."/>
            <person name="Facciotti M.T."/>
        </authorList>
    </citation>
    <scope>NUCLEOTIDE SEQUENCE [LARGE SCALE GENOMIC DNA]</scope>
    <source>
        <strain evidence="6 7">DSM 8989</strain>
    </source>
</reference>
<evidence type="ECO:0000256" key="4">
    <source>
        <dbReference type="SAM" id="MobiDB-lite"/>
    </source>
</evidence>
<dbReference type="GO" id="GO:0043190">
    <property type="term" value="C:ATP-binding cassette (ABC) transporter complex"/>
    <property type="evidence" value="ECO:0007669"/>
    <property type="project" value="InterPro"/>
</dbReference>
<dbReference type="RefSeq" id="WP_005038979.1">
    <property type="nucleotide sequence ID" value="NZ_AOME01000012.1"/>
</dbReference>
<organism evidence="6 7">
    <name type="scientific">Halococcus salifodinae DSM 8989</name>
    <dbReference type="NCBI Taxonomy" id="1227456"/>
    <lineage>
        <taxon>Archaea</taxon>
        <taxon>Methanobacteriati</taxon>
        <taxon>Methanobacteriota</taxon>
        <taxon>Stenosarchaea group</taxon>
        <taxon>Halobacteria</taxon>
        <taxon>Halobacteriales</taxon>
        <taxon>Halococcaceae</taxon>
        <taxon>Halococcus</taxon>
    </lineage>
</organism>
<name>M0NCR3_9EURY</name>
<dbReference type="PROSITE" id="PS51257">
    <property type="entry name" value="PROKAR_LIPOPROTEIN"/>
    <property type="match status" value="1"/>
</dbReference>
<feature type="region of interest" description="Disordered" evidence="4">
    <location>
        <begin position="32"/>
        <end position="97"/>
    </location>
</feature>
<dbReference type="OrthoDB" id="37176at2157"/>
<keyword evidence="3" id="KW-0732">Signal</keyword>
<proteinExistence type="inferred from homology"/>
<evidence type="ECO:0000256" key="2">
    <source>
        <dbReference type="ARBA" id="ARBA00022448"/>
    </source>
</evidence>
<comment type="similarity">
    <text evidence="1">Belongs to the bacterial solute-binding protein 5 family.</text>
</comment>
<dbReference type="GO" id="GO:0015833">
    <property type="term" value="P:peptide transport"/>
    <property type="evidence" value="ECO:0007669"/>
    <property type="project" value="TreeGrafter"/>
</dbReference>